<evidence type="ECO:0000313" key="3">
    <source>
        <dbReference type="Proteomes" id="UP000078287"/>
    </source>
</evidence>
<reference evidence="2 3" key="1">
    <citation type="submission" date="2016-04" db="EMBL/GenBank/DDBJ databases">
        <title>Chloroflexus islandicus sp. nov., a thermophilic filamentous anoxygenic phototrophic bacterium from geyser Strokkur (Iceland).</title>
        <authorList>
            <person name="Gaisin V.A."/>
            <person name="Kalashnikov A.M."/>
            <person name="Sukhacheva M.V."/>
            <person name="Grouzdev D.S."/>
            <person name="Ivanov T.M."/>
            <person name="Kuznetsov B."/>
            <person name="Gorlenko V.M."/>
        </authorList>
    </citation>
    <scope>NUCLEOTIDE SEQUENCE [LARGE SCALE GENOMIC DNA]</scope>
    <source>
        <strain evidence="3">isl-2</strain>
    </source>
</reference>
<dbReference type="RefSeq" id="WP_066788068.1">
    <property type="nucleotide sequence ID" value="NZ_LWQS01000058.1"/>
</dbReference>
<dbReference type="Proteomes" id="UP000078287">
    <property type="component" value="Unassembled WGS sequence"/>
</dbReference>
<dbReference type="AlphaFoldDB" id="A0A178M8X5"/>
<dbReference type="EMBL" id="LWQS01000058">
    <property type="protein sequence ID" value="OAN45209.1"/>
    <property type="molecule type" value="Genomic_DNA"/>
</dbReference>
<dbReference type="Pfam" id="PF13530">
    <property type="entry name" value="SCP2_2"/>
    <property type="match status" value="1"/>
</dbReference>
<gene>
    <name evidence="2" type="ORF">A6A03_15495</name>
</gene>
<evidence type="ECO:0000313" key="2">
    <source>
        <dbReference type="EMBL" id="OAN45209.1"/>
    </source>
</evidence>
<keyword evidence="3" id="KW-1185">Reference proteome</keyword>
<sequence length="359" mass="38162">MSHLTISPLSTEIPALIDPAVLAHQQRHPRYRPDLHLIAATESGDQAIGLVTHTRWQRQLARFEVGEVELAGSNHPDLVAALLAAAAEIAVAAGMAWLRCPLPLSVAGQWGMIPATLDSRVAWRGGDGSLALATLDDVADLVALDQHAPAPRCVIPLRYEADWRWQIAAQPPLVARDRFGNVTGYAMLYGESVIEGRAVDTGAARALLSRLPNTVRELWLTPDHPLAQAALELGASVTVRLPPDEAVTPVWIAIDPLAALRSQQPALAARLAASRYVGWEGSIGLRGEWGSARIECRAGMVQISAGAGIADVEVAQITIGGLSALLLGRRSASDLRATGDLRCASHEVGVVEALFPAAW</sequence>
<proteinExistence type="predicted"/>
<accession>A0A178M8X5</accession>
<organism evidence="2 3">
    <name type="scientific">Chloroflexus islandicus</name>
    <dbReference type="NCBI Taxonomy" id="1707952"/>
    <lineage>
        <taxon>Bacteria</taxon>
        <taxon>Bacillati</taxon>
        <taxon>Chloroflexota</taxon>
        <taxon>Chloroflexia</taxon>
        <taxon>Chloroflexales</taxon>
        <taxon>Chloroflexineae</taxon>
        <taxon>Chloroflexaceae</taxon>
        <taxon>Chloroflexus</taxon>
    </lineage>
</organism>
<evidence type="ECO:0000259" key="1">
    <source>
        <dbReference type="Pfam" id="PF13530"/>
    </source>
</evidence>
<protein>
    <recommendedName>
        <fullName evidence="1">Enhanced intracellular survival protein domain-containing protein</fullName>
    </recommendedName>
</protein>
<dbReference type="InterPro" id="IPR025559">
    <property type="entry name" value="Eis_dom"/>
</dbReference>
<feature type="domain" description="Enhanced intracellular survival protein" evidence="1">
    <location>
        <begin position="310"/>
        <end position="357"/>
    </location>
</feature>
<comment type="caution">
    <text evidence="2">The sequence shown here is derived from an EMBL/GenBank/DDBJ whole genome shotgun (WGS) entry which is preliminary data.</text>
</comment>
<name>A0A178M8X5_9CHLR</name>